<gene>
    <name evidence="1" type="ORF">UFOVP371_59</name>
</gene>
<organism evidence="1">
    <name type="scientific">uncultured Caudovirales phage</name>
    <dbReference type="NCBI Taxonomy" id="2100421"/>
    <lineage>
        <taxon>Viruses</taxon>
        <taxon>Duplodnaviria</taxon>
        <taxon>Heunggongvirae</taxon>
        <taxon>Uroviricota</taxon>
        <taxon>Caudoviricetes</taxon>
        <taxon>Peduoviridae</taxon>
        <taxon>Maltschvirus</taxon>
        <taxon>Maltschvirus maltsch</taxon>
    </lineage>
</organism>
<evidence type="ECO:0000313" key="1">
    <source>
        <dbReference type="EMBL" id="CAB5223116.1"/>
    </source>
</evidence>
<accession>A0A6J7WYN0</accession>
<sequence length="74" mass="8587">MPVYDYETEQEGFLFYGSYELEPYEPATEEAPAYLPFVSVLSCYIKGLPRDVMMIINPAIIHQIEKQLVMEHTP</sequence>
<protein>
    <submittedName>
        <fullName evidence="1">Uncharacterized protein</fullName>
    </submittedName>
</protein>
<reference evidence="1" key="1">
    <citation type="submission" date="2020-05" db="EMBL/GenBank/DDBJ databases">
        <authorList>
            <person name="Chiriac C."/>
            <person name="Salcher M."/>
            <person name="Ghai R."/>
            <person name="Kavagutti S V."/>
        </authorList>
    </citation>
    <scope>NUCLEOTIDE SEQUENCE</scope>
</reference>
<name>A0A6J7WYN0_9CAUD</name>
<proteinExistence type="predicted"/>
<dbReference type="EMBL" id="LR798312">
    <property type="protein sequence ID" value="CAB5223116.1"/>
    <property type="molecule type" value="Genomic_DNA"/>
</dbReference>